<evidence type="ECO:0000313" key="2">
    <source>
        <dbReference type="Proteomes" id="UP000218811"/>
    </source>
</evidence>
<dbReference type="EMBL" id="KB468157">
    <property type="protein sequence ID" value="PCH44110.1"/>
    <property type="molecule type" value="Genomic_DNA"/>
</dbReference>
<accession>A0A2H3JPJ4</accession>
<evidence type="ECO:0000313" key="1">
    <source>
        <dbReference type="EMBL" id="PCH44110.1"/>
    </source>
</evidence>
<evidence type="ECO:0008006" key="3">
    <source>
        <dbReference type="Google" id="ProtNLM"/>
    </source>
</evidence>
<name>A0A2H3JPJ4_WOLCO</name>
<dbReference type="SUPFAM" id="SSF52047">
    <property type="entry name" value="RNI-like"/>
    <property type="match status" value="1"/>
</dbReference>
<sequence length="464" mass="52191">MPNEIEGQPTAPRSLATFEIEARVLRDIEWRPPRESREPVISRRDALGLLPQFYLETAASRIPVGIWDKILAYLQGEPETLGIAEKVCKGWYPISHRLKQPGLKICGSTEAVYLYAHHIQTTPRPRRVLQFLYLEGSSAKQGSRAGNRRSLAHVGTFAAMFAGGLLPRLSSLRIGNGEWTLGGIGQSVFLHFSSFHSITHLALYYITLPSISVLLRVVCAFDRLEQLDISHMRLLDTRVPLASRRWAPSPSLKQLYFWDLNWPNEVHRLDPYGTLETSSGSETVLFLSNAVSCSDLNQLLHYAGKALREFRIYPLEPLSCVNPHSIQRLHVPDVDLSRNSGLRALWIGISGYSMPPALLERAETYDVIQRMISSTCPTVLEEITIEMRPNPSAASPLIMSHVLLALRRAVSPPDHPLTLEKYTSMKSVALQVSTDETSKRQIEVDWANLAPIWFPSLYSRGIIR</sequence>
<gene>
    <name evidence="1" type="ORF">WOLCODRAFT_154147</name>
</gene>
<protein>
    <recommendedName>
        <fullName evidence="3">F-box domain-containing protein</fullName>
    </recommendedName>
</protein>
<organism evidence="1 2">
    <name type="scientific">Wolfiporia cocos (strain MD-104)</name>
    <name type="common">Brown rot fungus</name>
    <dbReference type="NCBI Taxonomy" id="742152"/>
    <lineage>
        <taxon>Eukaryota</taxon>
        <taxon>Fungi</taxon>
        <taxon>Dikarya</taxon>
        <taxon>Basidiomycota</taxon>
        <taxon>Agaricomycotina</taxon>
        <taxon>Agaricomycetes</taxon>
        <taxon>Polyporales</taxon>
        <taxon>Phaeolaceae</taxon>
        <taxon>Wolfiporia</taxon>
    </lineage>
</organism>
<proteinExistence type="predicted"/>
<reference evidence="1 2" key="1">
    <citation type="journal article" date="2012" name="Science">
        <title>The Paleozoic origin of enzymatic lignin decomposition reconstructed from 31 fungal genomes.</title>
        <authorList>
            <person name="Floudas D."/>
            <person name="Binder M."/>
            <person name="Riley R."/>
            <person name="Barry K."/>
            <person name="Blanchette R.A."/>
            <person name="Henrissat B."/>
            <person name="Martinez A.T."/>
            <person name="Otillar R."/>
            <person name="Spatafora J.W."/>
            <person name="Yadav J.S."/>
            <person name="Aerts A."/>
            <person name="Benoit I."/>
            <person name="Boyd A."/>
            <person name="Carlson A."/>
            <person name="Copeland A."/>
            <person name="Coutinho P.M."/>
            <person name="de Vries R.P."/>
            <person name="Ferreira P."/>
            <person name="Findley K."/>
            <person name="Foster B."/>
            <person name="Gaskell J."/>
            <person name="Glotzer D."/>
            <person name="Gorecki P."/>
            <person name="Heitman J."/>
            <person name="Hesse C."/>
            <person name="Hori C."/>
            <person name="Igarashi K."/>
            <person name="Jurgens J.A."/>
            <person name="Kallen N."/>
            <person name="Kersten P."/>
            <person name="Kohler A."/>
            <person name="Kuees U."/>
            <person name="Kumar T.K.A."/>
            <person name="Kuo A."/>
            <person name="LaButti K."/>
            <person name="Larrondo L.F."/>
            <person name="Lindquist E."/>
            <person name="Ling A."/>
            <person name="Lombard V."/>
            <person name="Lucas S."/>
            <person name="Lundell T."/>
            <person name="Martin R."/>
            <person name="McLaughlin D.J."/>
            <person name="Morgenstern I."/>
            <person name="Morin E."/>
            <person name="Murat C."/>
            <person name="Nagy L.G."/>
            <person name="Nolan M."/>
            <person name="Ohm R.A."/>
            <person name="Patyshakuliyeva A."/>
            <person name="Rokas A."/>
            <person name="Ruiz-Duenas F.J."/>
            <person name="Sabat G."/>
            <person name="Salamov A."/>
            <person name="Samejima M."/>
            <person name="Schmutz J."/>
            <person name="Slot J.C."/>
            <person name="St John F."/>
            <person name="Stenlid J."/>
            <person name="Sun H."/>
            <person name="Sun S."/>
            <person name="Syed K."/>
            <person name="Tsang A."/>
            <person name="Wiebenga A."/>
            <person name="Young D."/>
            <person name="Pisabarro A."/>
            <person name="Eastwood D.C."/>
            <person name="Martin F."/>
            <person name="Cullen D."/>
            <person name="Grigoriev I.V."/>
            <person name="Hibbett D.S."/>
        </authorList>
    </citation>
    <scope>NUCLEOTIDE SEQUENCE [LARGE SCALE GENOMIC DNA]</scope>
    <source>
        <strain evidence="1 2">MD-104</strain>
    </source>
</reference>
<dbReference type="AlphaFoldDB" id="A0A2H3JPJ4"/>
<keyword evidence="2" id="KW-1185">Reference proteome</keyword>
<dbReference type="Proteomes" id="UP000218811">
    <property type="component" value="Unassembled WGS sequence"/>
</dbReference>